<evidence type="ECO:0000256" key="2">
    <source>
        <dbReference type="ARBA" id="ARBA00022679"/>
    </source>
</evidence>
<evidence type="ECO:0000313" key="4">
    <source>
        <dbReference type="EMBL" id="TCJ87135.1"/>
    </source>
</evidence>
<dbReference type="EMBL" id="SMFQ01000003">
    <property type="protein sequence ID" value="TCJ87135.1"/>
    <property type="molecule type" value="Genomic_DNA"/>
</dbReference>
<proteinExistence type="predicted"/>
<dbReference type="GO" id="GO:0016757">
    <property type="term" value="F:glycosyltransferase activity"/>
    <property type="evidence" value="ECO:0007669"/>
    <property type="project" value="UniProtKB-KW"/>
</dbReference>
<dbReference type="SUPFAM" id="SSF53271">
    <property type="entry name" value="PRTase-like"/>
    <property type="match status" value="1"/>
</dbReference>
<evidence type="ECO:0000313" key="5">
    <source>
        <dbReference type="Proteomes" id="UP000294887"/>
    </source>
</evidence>
<accession>A0A4V2P8V0</accession>
<sequence length="185" mass="21239">MSKYYISADELLLDSYKLGAKIFDSGFRPDFIVGVWRGGTPVGIAVQEVLEYLGSPSDHIAIRTSSYYGIGKQKKKVRVHGLDYIIKNINYEDQLLLVDDVFDSGSSIQAIVDTLDKKSRRNTPKDIRIATPWYKPNNNKTDRVPDYFLYETEEWLVFPHELQGLTEEEIFENKPGVKEILMNRA</sequence>
<dbReference type="CDD" id="cd06223">
    <property type="entry name" value="PRTases_typeI"/>
    <property type="match status" value="1"/>
</dbReference>
<organism evidence="4 5">
    <name type="scientific">Cocleimonas flava</name>
    <dbReference type="NCBI Taxonomy" id="634765"/>
    <lineage>
        <taxon>Bacteria</taxon>
        <taxon>Pseudomonadati</taxon>
        <taxon>Pseudomonadota</taxon>
        <taxon>Gammaproteobacteria</taxon>
        <taxon>Thiotrichales</taxon>
        <taxon>Thiotrichaceae</taxon>
        <taxon>Cocleimonas</taxon>
    </lineage>
</organism>
<feature type="domain" description="Phosphoribosyltransferase" evidence="3">
    <location>
        <begin position="17"/>
        <end position="159"/>
    </location>
</feature>
<comment type="caution">
    <text evidence="4">The sequence shown here is derived from an EMBL/GenBank/DDBJ whole genome shotgun (WGS) entry which is preliminary data.</text>
</comment>
<dbReference type="AlphaFoldDB" id="A0A4V2P8V0"/>
<dbReference type="Proteomes" id="UP000294887">
    <property type="component" value="Unassembled WGS sequence"/>
</dbReference>
<dbReference type="PANTHER" id="PTHR43363">
    <property type="entry name" value="HYPOXANTHINE PHOSPHORIBOSYLTRANSFERASE"/>
    <property type="match status" value="1"/>
</dbReference>
<dbReference type="Pfam" id="PF00156">
    <property type="entry name" value="Pribosyltran"/>
    <property type="match status" value="1"/>
</dbReference>
<dbReference type="OrthoDB" id="199120at2"/>
<protein>
    <recommendedName>
        <fullName evidence="3">Phosphoribosyltransferase domain-containing protein</fullName>
    </recommendedName>
</protein>
<dbReference type="RefSeq" id="WP_131905440.1">
    <property type="nucleotide sequence ID" value="NZ_BAAAFU010000004.1"/>
</dbReference>
<name>A0A4V2P8V0_9GAMM</name>
<keyword evidence="5" id="KW-1185">Reference proteome</keyword>
<dbReference type="InterPro" id="IPR000836">
    <property type="entry name" value="PRTase_dom"/>
</dbReference>
<evidence type="ECO:0000256" key="1">
    <source>
        <dbReference type="ARBA" id="ARBA00022676"/>
    </source>
</evidence>
<dbReference type="InterPro" id="IPR029057">
    <property type="entry name" value="PRTase-like"/>
</dbReference>
<keyword evidence="2" id="KW-0808">Transferase</keyword>
<gene>
    <name evidence="4" type="ORF">EV695_1638</name>
</gene>
<evidence type="ECO:0000259" key="3">
    <source>
        <dbReference type="Pfam" id="PF00156"/>
    </source>
</evidence>
<reference evidence="4 5" key="1">
    <citation type="submission" date="2019-03" db="EMBL/GenBank/DDBJ databases">
        <title>Genomic Encyclopedia of Type Strains, Phase IV (KMG-IV): sequencing the most valuable type-strain genomes for metagenomic binning, comparative biology and taxonomic classification.</title>
        <authorList>
            <person name="Goeker M."/>
        </authorList>
    </citation>
    <scope>NUCLEOTIDE SEQUENCE [LARGE SCALE GENOMIC DNA]</scope>
    <source>
        <strain evidence="4 5">DSM 24830</strain>
    </source>
</reference>
<dbReference type="PANTHER" id="PTHR43363:SF1">
    <property type="entry name" value="HYPOXANTHINE-GUANINE PHOSPHORIBOSYLTRANSFERASE"/>
    <property type="match status" value="1"/>
</dbReference>
<dbReference type="Gene3D" id="3.40.50.2020">
    <property type="match status" value="1"/>
</dbReference>
<keyword evidence="1" id="KW-0328">Glycosyltransferase</keyword>